<proteinExistence type="predicted"/>
<dbReference type="AlphaFoldDB" id="A0A4Q2KTH5"/>
<evidence type="ECO:0000313" key="2">
    <source>
        <dbReference type="EMBL" id="RXZ66993.1"/>
    </source>
</evidence>
<feature type="compositionally biased region" description="Pro residues" evidence="1">
    <location>
        <begin position="52"/>
        <end position="64"/>
    </location>
</feature>
<gene>
    <name evidence="2" type="ORF">ESP51_19720</name>
</gene>
<comment type="caution">
    <text evidence="2">The sequence shown here is derived from an EMBL/GenBank/DDBJ whole genome shotgun (WGS) entry which is preliminary data.</text>
</comment>
<dbReference type="EMBL" id="SDPN01000072">
    <property type="protein sequence ID" value="RXZ66993.1"/>
    <property type="molecule type" value="Genomic_DNA"/>
</dbReference>
<sequence length="142" mass="14506">MNADGRDTSGTEGGADWLLAQLAAGRPPARNEPPVVPPPVPPSERRSASTPPVVPPPPPTPERTPAPRREEVLDWFSLADSAPSATDAATRALPIVGAPLDRGPAAEPPAPQEPAAPYAPAGLPSWTPPFAVGRPAAPPVPP</sequence>
<feature type="compositionally biased region" description="Pro residues" evidence="1">
    <location>
        <begin position="30"/>
        <end position="42"/>
    </location>
</feature>
<evidence type="ECO:0000256" key="1">
    <source>
        <dbReference type="SAM" id="MobiDB-lite"/>
    </source>
</evidence>
<feature type="compositionally biased region" description="Low complexity" evidence="1">
    <location>
        <begin position="79"/>
        <end position="92"/>
    </location>
</feature>
<feature type="region of interest" description="Disordered" evidence="1">
    <location>
        <begin position="1"/>
        <end position="142"/>
    </location>
</feature>
<name>A0A4Q2KTH5_9MICO</name>
<keyword evidence="3" id="KW-1185">Reference proteome</keyword>
<feature type="non-terminal residue" evidence="2">
    <location>
        <position position="142"/>
    </location>
</feature>
<dbReference type="Proteomes" id="UP000293865">
    <property type="component" value="Unassembled WGS sequence"/>
</dbReference>
<reference evidence="2 3" key="1">
    <citation type="submission" date="2019-01" db="EMBL/GenBank/DDBJ databases">
        <title>Agromyces.</title>
        <authorList>
            <person name="Li J."/>
        </authorList>
    </citation>
    <scope>NUCLEOTIDE SEQUENCE [LARGE SCALE GENOMIC DNA]</scope>
    <source>
        <strain evidence="2 3">DSM 15934</strain>
    </source>
</reference>
<organism evidence="2 3">
    <name type="scientific">Agromyces albus</name>
    <dbReference type="NCBI Taxonomy" id="205332"/>
    <lineage>
        <taxon>Bacteria</taxon>
        <taxon>Bacillati</taxon>
        <taxon>Actinomycetota</taxon>
        <taxon>Actinomycetes</taxon>
        <taxon>Micrococcales</taxon>
        <taxon>Microbacteriaceae</taxon>
        <taxon>Agromyces</taxon>
    </lineage>
</organism>
<accession>A0A4Q2KTH5</accession>
<protein>
    <submittedName>
        <fullName evidence="2">Uncharacterized protein</fullName>
    </submittedName>
</protein>
<evidence type="ECO:0000313" key="3">
    <source>
        <dbReference type="Proteomes" id="UP000293865"/>
    </source>
</evidence>